<comment type="similarity">
    <text evidence="2">Belongs to the LETM1 family.</text>
</comment>
<evidence type="ECO:0000256" key="14">
    <source>
        <dbReference type="ARBA" id="ARBA00023065"/>
    </source>
</evidence>
<keyword evidence="12 20" id="KW-1133">Transmembrane helix</keyword>
<keyword evidence="9" id="KW-0999">Mitochondrion inner membrane</keyword>
<name>A0AAD5PNR3_9CRUS</name>
<dbReference type="PROSITE" id="PS51758">
    <property type="entry name" value="LETM1_RBD"/>
    <property type="match status" value="1"/>
</dbReference>
<evidence type="ECO:0000259" key="22">
    <source>
        <dbReference type="PROSITE" id="PS51758"/>
    </source>
</evidence>
<dbReference type="Pfam" id="PF26561">
    <property type="entry name" value="LETM1_C"/>
    <property type="match status" value="1"/>
</dbReference>
<reference evidence="23 24" key="1">
    <citation type="submission" date="2022-05" db="EMBL/GenBank/DDBJ databases">
        <title>A multi-omics perspective on studying reproductive biology in Daphnia sinensis.</title>
        <authorList>
            <person name="Jia J."/>
        </authorList>
    </citation>
    <scope>NUCLEOTIDE SEQUENCE [LARGE SCALE GENOMIC DNA]</scope>
    <source>
        <strain evidence="23 24">WSL</strain>
    </source>
</reference>
<evidence type="ECO:0000256" key="3">
    <source>
        <dbReference type="ARBA" id="ARBA00020557"/>
    </source>
</evidence>
<dbReference type="Pfam" id="PF07766">
    <property type="entry name" value="LETM1_RBD"/>
    <property type="match status" value="1"/>
</dbReference>
<evidence type="ECO:0000256" key="17">
    <source>
        <dbReference type="ARBA" id="ARBA00031360"/>
    </source>
</evidence>
<keyword evidence="8" id="KW-0479">Metal-binding</keyword>
<feature type="transmembrane region" description="Helical" evidence="20">
    <location>
        <begin position="137"/>
        <end position="160"/>
    </location>
</feature>
<evidence type="ECO:0000256" key="8">
    <source>
        <dbReference type="ARBA" id="ARBA00022723"/>
    </source>
</evidence>
<evidence type="ECO:0000313" key="24">
    <source>
        <dbReference type="Proteomes" id="UP000820818"/>
    </source>
</evidence>
<feature type="domain" description="EF-hand" evidence="21">
    <location>
        <begin position="547"/>
        <end position="582"/>
    </location>
</feature>
<keyword evidence="7 20" id="KW-0812">Transmembrane</keyword>
<evidence type="ECO:0000256" key="6">
    <source>
        <dbReference type="ARBA" id="ARBA00022568"/>
    </source>
</evidence>
<dbReference type="EMBL" id="WJBH02000009">
    <property type="protein sequence ID" value="KAI9553592.1"/>
    <property type="molecule type" value="Genomic_DNA"/>
</dbReference>
<keyword evidence="24" id="KW-1185">Reference proteome</keyword>
<dbReference type="GO" id="GO:0015297">
    <property type="term" value="F:antiporter activity"/>
    <property type="evidence" value="ECO:0007669"/>
    <property type="project" value="UniProtKB-KW"/>
</dbReference>
<keyword evidence="13 19" id="KW-0175">Coiled coil</keyword>
<evidence type="ECO:0000256" key="4">
    <source>
        <dbReference type="ARBA" id="ARBA00022448"/>
    </source>
</evidence>
<feature type="coiled-coil region" evidence="19">
    <location>
        <begin position="447"/>
        <end position="481"/>
    </location>
</feature>
<evidence type="ECO:0000313" key="23">
    <source>
        <dbReference type="EMBL" id="KAI9553592.1"/>
    </source>
</evidence>
<dbReference type="Gene3D" id="1.10.238.10">
    <property type="entry name" value="EF-hand"/>
    <property type="match status" value="1"/>
</dbReference>
<dbReference type="AlphaFoldDB" id="A0AAD5PNR3"/>
<evidence type="ECO:0000256" key="19">
    <source>
        <dbReference type="SAM" id="Coils"/>
    </source>
</evidence>
<dbReference type="InterPro" id="IPR018247">
    <property type="entry name" value="EF_Hand_1_Ca_BS"/>
</dbReference>
<evidence type="ECO:0000259" key="21">
    <source>
        <dbReference type="PROSITE" id="PS50222"/>
    </source>
</evidence>
<dbReference type="SUPFAM" id="SSF47473">
    <property type="entry name" value="EF-hand"/>
    <property type="match status" value="1"/>
</dbReference>
<keyword evidence="6" id="KW-0109">Calcium transport</keyword>
<keyword evidence="16 20" id="KW-0472">Membrane</keyword>
<dbReference type="GO" id="GO:0005509">
    <property type="term" value="F:calcium ion binding"/>
    <property type="evidence" value="ECO:0007669"/>
    <property type="project" value="InterPro"/>
</dbReference>
<feature type="transmembrane region" description="Helical" evidence="20">
    <location>
        <begin position="95"/>
        <end position="117"/>
    </location>
</feature>
<evidence type="ECO:0000256" key="9">
    <source>
        <dbReference type="ARBA" id="ARBA00022792"/>
    </source>
</evidence>
<evidence type="ECO:0000256" key="20">
    <source>
        <dbReference type="SAM" id="Phobius"/>
    </source>
</evidence>
<dbReference type="InterPro" id="IPR011992">
    <property type="entry name" value="EF-hand-dom_pair"/>
</dbReference>
<keyword evidence="11" id="KW-0809">Transit peptide</keyword>
<dbReference type="InterPro" id="IPR059005">
    <property type="entry name" value="LETM1_C"/>
</dbReference>
<keyword evidence="10" id="KW-0106">Calcium</keyword>
<dbReference type="InterPro" id="IPR044202">
    <property type="entry name" value="LETM1/MDM38-like"/>
</dbReference>
<evidence type="ECO:0000256" key="5">
    <source>
        <dbReference type="ARBA" id="ARBA00022449"/>
    </source>
</evidence>
<evidence type="ECO:0000256" key="13">
    <source>
        <dbReference type="ARBA" id="ARBA00023054"/>
    </source>
</evidence>
<dbReference type="PROSITE" id="PS50222">
    <property type="entry name" value="EF_HAND_2"/>
    <property type="match status" value="1"/>
</dbReference>
<dbReference type="InterPro" id="IPR002048">
    <property type="entry name" value="EF_hand_dom"/>
</dbReference>
<dbReference type="GO" id="GO:0043022">
    <property type="term" value="F:ribosome binding"/>
    <property type="evidence" value="ECO:0007669"/>
    <property type="project" value="InterPro"/>
</dbReference>
<evidence type="ECO:0000256" key="2">
    <source>
        <dbReference type="ARBA" id="ARBA00009584"/>
    </source>
</evidence>
<keyword evidence="14" id="KW-0406">Ion transport</keyword>
<accession>A0AAD5PNR3</accession>
<evidence type="ECO:0000256" key="1">
    <source>
        <dbReference type="ARBA" id="ARBA00004434"/>
    </source>
</evidence>
<dbReference type="PROSITE" id="PS00018">
    <property type="entry name" value="EF_HAND_1"/>
    <property type="match status" value="1"/>
</dbReference>
<keyword evidence="5" id="KW-0050">Antiport</keyword>
<proteinExistence type="inferred from homology"/>
<evidence type="ECO:0000256" key="15">
    <source>
        <dbReference type="ARBA" id="ARBA00023128"/>
    </source>
</evidence>
<sequence length="718" mass="81510">MWRSVSCLGHHHQIVRNLKHTQRVILVARCRKTPSRYFQTTVTRWADISPNRPSSAVEASVLSYKHEQKATEPASRIVVQKPPLSKRILDELVHYYHGFRLLFINIGISGSLLMRVLRGETLSRREKKQLVTTTSDVFRLVPFSVFIIVPFMELALPIFLKLFPNMLPSTFQTANDREVKFKTTLKVKLEMAKFLQQTLDEMALTGSGHQSKTAKDFARFFQKIRSSGQQASNEEILRFSKLFEDEITLDSLSRPQLTALCRVLEIAPIGTNNLLRFQLRMKLRRLAADDKLILKEGIGSLTISELQAACRERGMRSLGVSEIRLKSQLFQWLDLSMGGKVPPSLLLLSRALYLPENVSATEQLQATIASLPESLVAQTSDAINHRRGKVNNQARIEALRVEQAKIHEERKEFCASKSDFDSKKLTLADAALLENALEGVGVQRKRLLVAKGDLIDLKEEMADYREDIQELEDLLRSPERQRLVLRESKAARRLSRTVNRMIATLENHIDGSASTEKQPCTKENEEMVSIEELIASIRRINAIDNSANLQAIVHILDHIDVDRDGVITVEEVMKVIELLEEEGINLTAKQMTELLGVVNKEEFIEMEKKIEKTLGQYVDKVEKDTHNLTIQSFPTTDTENVRVNQIPVEGTKDQVLREKLKTVQDQKALEIAEIERILSLVTQMKTLYADDVVPRKQLSDIKPVLFRAEASSSSGLNP</sequence>
<dbReference type="Proteomes" id="UP000820818">
    <property type="component" value="Linkage Group LG9"/>
</dbReference>
<evidence type="ECO:0000256" key="16">
    <source>
        <dbReference type="ARBA" id="ARBA00023136"/>
    </source>
</evidence>
<dbReference type="GO" id="GO:0030003">
    <property type="term" value="P:intracellular monoatomic cation homeostasis"/>
    <property type="evidence" value="ECO:0007669"/>
    <property type="project" value="TreeGrafter"/>
</dbReference>
<dbReference type="PANTHER" id="PTHR14009:SF1">
    <property type="entry name" value="MITOCHONDRIAL PROTON_CALCIUM EXCHANGER PROTEIN"/>
    <property type="match status" value="1"/>
</dbReference>
<evidence type="ECO:0000256" key="18">
    <source>
        <dbReference type="PROSITE-ProRule" id="PRU01094"/>
    </source>
</evidence>
<evidence type="ECO:0000256" key="12">
    <source>
        <dbReference type="ARBA" id="ARBA00022989"/>
    </source>
</evidence>
<comment type="caution">
    <text evidence="23">The sequence shown here is derived from an EMBL/GenBank/DDBJ whole genome shotgun (WGS) entry which is preliminary data.</text>
</comment>
<gene>
    <name evidence="23" type="ORF">GHT06_021513</name>
</gene>
<evidence type="ECO:0000256" key="11">
    <source>
        <dbReference type="ARBA" id="ARBA00022946"/>
    </source>
</evidence>
<evidence type="ECO:0000256" key="7">
    <source>
        <dbReference type="ARBA" id="ARBA00022692"/>
    </source>
</evidence>
<comment type="subcellular location">
    <subcellularLocation>
        <location evidence="1">Mitochondrion inner membrane</location>
        <topology evidence="1">Single-pass membrane protein</topology>
    </subcellularLocation>
</comment>
<dbReference type="GO" id="GO:0005743">
    <property type="term" value="C:mitochondrial inner membrane"/>
    <property type="evidence" value="ECO:0007669"/>
    <property type="project" value="UniProtKB-SubCell"/>
</dbReference>
<feature type="domain" description="Letm1 RBD" evidence="22">
    <location>
        <begin position="183"/>
        <end position="373"/>
    </location>
</feature>
<organism evidence="23 24">
    <name type="scientific">Daphnia sinensis</name>
    <dbReference type="NCBI Taxonomy" id="1820382"/>
    <lineage>
        <taxon>Eukaryota</taxon>
        <taxon>Metazoa</taxon>
        <taxon>Ecdysozoa</taxon>
        <taxon>Arthropoda</taxon>
        <taxon>Crustacea</taxon>
        <taxon>Branchiopoda</taxon>
        <taxon>Diplostraca</taxon>
        <taxon>Cladocera</taxon>
        <taxon>Anomopoda</taxon>
        <taxon>Daphniidae</taxon>
        <taxon>Daphnia</taxon>
        <taxon>Daphnia similis group</taxon>
    </lineage>
</organism>
<protein>
    <recommendedName>
        <fullName evidence="3">Mitochondrial proton/calcium exchanger protein</fullName>
    </recommendedName>
    <alternativeName>
        <fullName evidence="17">Leucine zipper-EF-hand-containing transmembrane protein 1</fullName>
    </alternativeName>
</protein>
<dbReference type="InterPro" id="IPR033122">
    <property type="entry name" value="LETM1-like_RBD"/>
</dbReference>
<evidence type="ECO:0000256" key="10">
    <source>
        <dbReference type="ARBA" id="ARBA00022837"/>
    </source>
</evidence>
<dbReference type="PANTHER" id="PTHR14009">
    <property type="entry name" value="LEUCINE ZIPPER-EF-HAND CONTAINING TRANSMEMBRANE PROTEIN"/>
    <property type="match status" value="1"/>
</dbReference>
<keyword evidence="4" id="KW-0813">Transport</keyword>
<keyword evidence="15 18" id="KW-0496">Mitochondrion</keyword>